<protein>
    <submittedName>
        <fullName evidence="3">Uncharacterized protein</fullName>
    </submittedName>
</protein>
<accession>A0ABP9PDS9</accession>
<comment type="caution">
    <text evidence="3">The sequence shown here is derived from an EMBL/GenBank/DDBJ whole genome shotgun (WGS) entry which is preliminary data.</text>
</comment>
<gene>
    <name evidence="3" type="ORF">GCM10023340_13490</name>
</gene>
<feature type="region of interest" description="Disordered" evidence="1">
    <location>
        <begin position="251"/>
        <end position="308"/>
    </location>
</feature>
<sequence length="430" mass="44120">MELHHHLHALGQQAGRDVFDDAEGFRGVLDDFLDEGDATTGDINLLVDAVRLGAFSSLITMLDSGADAGAAVEEVGARLARDRGSADVAGGQWALAVLGFAVDRVGEGEVRRFRTQHAPSTGATPAASAPQPPAAPPAPTQLPPPTPGPGSPGQDDAWGQAPASWPSASQSPHQPQAQPPHQPQPYQPQPAYHAPPPGPTGPHQPYGPAHGSSGGSGAGGKKGLLIGGGALLLVAAIAVVLVLVLGGGDDDTERASDDGTPSETVATSETPTTSDSPTDPATDETSVPPTDEPPTDEAPTDQPQVDGSVSAADATAFYQALQTFSDDFSAGTTTLTEASSLRQGQNGNQQMRKAVYDLDSAVRQLDLSAVQPETNEFLDQSAAMIEGLDQSYGSAGSVVQLQLDVGKLPTTEYTTAFTDLSTAISNNTEF</sequence>
<keyword evidence="2" id="KW-0472">Membrane</keyword>
<evidence type="ECO:0000313" key="4">
    <source>
        <dbReference type="Proteomes" id="UP001500221"/>
    </source>
</evidence>
<keyword evidence="2" id="KW-0812">Transmembrane</keyword>
<feature type="compositionally biased region" description="Pro residues" evidence="1">
    <location>
        <begin position="130"/>
        <end position="150"/>
    </location>
</feature>
<organism evidence="3 4">
    <name type="scientific">Nocardioides marinquilinus</name>
    <dbReference type="NCBI Taxonomy" id="1210400"/>
    <lineage>
        <taxon>Bacteria</taxon>
        <taxon>Bacillati</taxon>
        <taxon>Actinomycetota</taxon>
        <taxon>Actinomycetes</taxon>
        <taxon>Propionibacteriales</taxon>
        <taxon>Nocardioidaceae</taxon>
        <taxon>Nocardioides</taxon>
    </lineage>
</organism>
<feature type="compositionally biased region" description="Pro residues" evidence="1">
    <location>
        <begin position="177"/>
        <end position="202"/>
    </location>
</feature>
<evidence type="ECO:0000256" key="2">
    <source>
        <dbReference type="SAM" id="Phobius"/>
    </source>
</evidence>
<evidence type="ECO:0000256" key="1">
    <source>
        <dbReference type="SAM" id="MobiDB-lite"/>
    </source>
</evidence>
<name>A0ABP9PDS9_9ACTN</name>
<dbReference type="RefSeq" id="WP_345456042.1">
    <property type="nucleotide sequence ID" value="NZ_BAABKG010000002.1"/>
</dbReference>
<feature type="compositionally biased region" description="Low complexity" evidence="1">
    <location>
        <begin position="266"/>
        <end position="289"/>
    </location>
</feature>
<feature type="region of interest" description="Disordered" evidence="1">
    <location>
        <begin position="115"/>
        <end position="218"/>
    </location>
</feature>
<dbReference type="EMBL" id="BAABKG010000002">
    <property type="protein sequence ID" value="GAA5144976.1"/>
    <property type="molecule type" value="Genomic_DNA"/>
</dbReference>
<feature type="compositionally biased region" description="Low complexity" evidence="1">
    <location>
        <begin position="118"/>
        <end position="129"/>
    </location>
</feature>
<feature type="transmembrane region" description="Helical" evidence="2">
    <location>
        <begin position="224"/>
        <end position="246"/>
    </location>
</feature>
<reference evidence="4" key="1">
    <citation type="journal article" date="2019" name="Int. J. Syst. Evol. Microbiol.">
        <title>The Global Catalogue of Microorganisms (GCM) 10K type strain sequencing project: providing services to taxonomists for standard genome sequencing and annotation.</title>
        <authorList>
            <consortium name="The Broad Institute Genomics Platform"/>
            <consortium name="The Broad Institute Genome Sequencing Center for Infectious Disease"/>
            <person name="Wu L."/>
            <person name="Ma J."/>
        </authorList>
    </citation>
    <scope>NUCLEOTIDE SEQUENCE [LARGE SCALE GENOMIC DNA]</scope>
    <source>
        <strain evidence="4">JCM 18459</strain>
    </source>
</reference>
<proteinExistence type="predicted"/>
<feature type="compositionally biased region" description="Low complexity" evidence="1">
    <location>
        <begin position="152"/>
        <end position="176"/>
    </location>
</feature>
<dbReference type="Proteomes" id="UP001500221">
    <property type="component" value="Unassembled WGS sequence"/>
</dbReference>
<evidence type="ECO:0000313" key="3">
    <source>
        <dbReference type="EMBL" id="GAA5144976.1"/>
    </source>
</evidence>
<keyword evidence="4" id="KW-1185">Reference proteome</keyword>
<keyword evidence="2" id="KW-1133">Transmembrane helix</keyword>